<reference evidence="4" key="1">
    <citation type="submission" date="2025-08" db="UniProtKB">
        <authorList>
            <consortium name="RefSeq"/>
        </authorList>
    </citation>
    <scope>IDENTIFICATION</scope>
</reference>
<evidence type="ECO:0000259" key="2">
    <source>
        <dbReference type="Pfam" id="PF08368"/>
    </source>
</evidence>
<protein>
    <submittedName>
        <fullName evidence="4">Protein TBRG4</fullName>
    </submittedName>
</protein>
<dbReference type="InterPro" id="IPR013579">
    <property type="entry name" value="FAST_2"/>
</dbReference>
<dbReference type="Proteomes" id="UP000695007">
    <property type="component" value="Unplaced"/>
</dbReference>
<dbReference type="AlphaFoldDB" id="A0AAJ6YUD2"/>
<dbReference type="Pfam" id="PF08368">
    <property type="entry name" value="FAST_2"/>
    <property type="match status" value="1"/>
</dbReference>
<dbReference type="InterPro" id="IPR010622">
    <property type="entry name" value="FAST_Leu-rich"/>
</dbReference>
<dbReference type="RefSeq" id="XP_011504570.1">
    <property type="nucleotide sequence ID" value="XM_011506268.1"/>
</dbReference>
<organism evidence="3 4">
    <name type="scientific">Ceratosolen solmsi marchali</name>
    <dbReference type="NCBI Taxonomy" id="326594"/>
    <lineage>
        <taxon>Eukaryota</taxon>
        <taxon>Metazoa</taxon>
        <taxon>Ecdysozoa</taxon>
        <taxon>Arthropoda</taxon>
        <taxon>Hexapoda</taxon>
        <taxon>Insecta</taxon>
        <taxon>Pterygota</taxon>
        <taxon>Neoptera</taxon>
        <taxon>Endopterygota</taxon>
        <taxon>Hymenoptera</taxon>
        <taxon>Apocrita</taxon>
        <taxon>Proctotrupomorpha</taxon>
        <taxon>Chalcidoidea</taxon>
        <taxon>Agaonidae</taxon>
        <taxon>Agaoninae</taxon>
        <taxon>Ceratosolen</taxon>
    </lineage>
</organism>
<evidence type="ECO:0000259" key="1">
    <source>
        <dbReference type="Pfam" id="PF06743"/>
    </source>
</evidence>
<feature type="domain" description="FAST kinase leucine-rich" evidence="1">
    <location>
        <begin position="17"/>
        <end position="85"/>
    </location>
</feature>
<dbReference type="GeneID" id="105367524"/>
<dbReference type="Pfam" id="PF06743">
    <property type="entry name" value="FAST_1"/>
    <property type="match status" value="1"/>
</dbReference>
<dbReference type="KEGG" id="csol:105367524"/>
<proteinExistence type="predicted"/>
<feature type="domain" description="FAST kinase-like protein subdomain 2" evidence="2">
    <location>
        <begin position="97"/>
        <end position="182"/>
    </location>
</feature>
<gene>
    <name evidence="4" type="primary">LOC105367524</name>
</gene>
<accession>A0AAJ6YUD2</accession>
<sequence length="260" mass="29642">MSVWILENRENIKSDDVCGLLMTFAVLGYIPTNFNDIFEQLITPIIQSKSLTTFELLDMVWALTVLEKASAEHAEMILNYDFLNNDHLCAQPSKIIKILNINAAASVSIPNYTGPILPENSLFFKPDIILSKERIKISNPIIKALKLLLPANNTYMNSYNNTNMGFIIDAEFCVDNNCTPFPINLTLSEEINRVAVLSVTFSEMCYELTEVMGKIKFYSKLLEKKGYKVLLLPYKEEQSKQPLISRAKFINEKLKQLLEK</sequence>
<evidence type="ECO:0000313" key="4">
    <source>
        <dbReference type="RefSeq" id="XP_011504570.1"/>
    </source>
</evidence>
<dbReference type="GO" id="GO:0044528">
    <property type="term" value="P:regulation of mitochondrial mRNA stability"/>
    <property type="evidence" value="ECO:0007669"/>
    <property type="project" value="InterPro"/>
</dbReference>
<name>A0AAJ6YUD2_9HYME</name>
<keyword evidence="3" id="KW-1185">Reference proteome</keyword>
<evidence type="ECO:0000313" key="3">
    <source>
        <dbReference type="Proteomes" id="UP000695007"/>
    </source>
</evidence>